<sequence>MKKISSLLFICIFGLSLFANAQVKEKEEKQKPEGYIFTEIVRLPTLSVKDQSRAGTCWSWSATAFFESEMMRMGKDSVNLSAMYSVRHAYSDKADKYVRLHGFLNFGVGGSFGDVVHTIKNYGIVPLEVYEGLEYGESNHAFGEIDAVLKAYVEAVITNQNKKLSTAWKKGYEGILDAYLGAEPEKFQYKGKEYTPRTFADEVVGLNMDDYVSLTSFTHHPFYTSFAIEVPDNWLWGESYNLPLDEFMEVMDKAIDKGYTFAWGADVSEKGFATVNPGVAVVPTTDTKEMSGAEIAKWEAMPKKQQNPDAFKSGPAPEKQITQEMRQREFDNYQTTDDHGMQIIGKAKDQNGTPYFIVKNSWNKYNKFGGYFYVSYPFMQLKTMNILIHKNAIPKEIKKKLGLK</sequence>
<feature type="signal peptide" evidence="3">
    <location>
        <begin position="1"/>
        <end position="21"/>
    </location>
</feature>
<dbReference type="OrthoDB" id="9814054at2"/>
<name>A0A0C3R3W3_9PORP</name>
<evidence type="ECO:0000313" key="6">
    <source>
        <dbReference type="Proteomes" id="UP000031937"/>
    </source>
</evidence>
<feature type="active site" evidence="2">
    <location>
        <position position="360"/>
    </location>
</feature>
<dbReference type="SUPFAM" id="SSF54001">
    <property type="entry name" value="Cysteine proteinases"/>
    <property type="match status" value="1"/>
</dbReference>
<keyword evidence="1" id="KW-0788">Thiol protease</keyword>
<dbReference type="GO" id="GO:0006508">
    <property type="term" value="P:proteolysis"/>
    <property type="evidence" value="ECO:0007669"/>
    <property type="project" value="UniProtKB-KW"/>
</dbReference>
<reference evidence="5 6" key="2">
    <citation type="submission" date="2014-07" db="EMBL/GenBank/DDBJ databases">
        <title>Porphyromonadaceae bacterium OUH 334697 = ATCC BAA-2682 = DSM 28341 draft genome.</title>
        <authorList>
            <person name="Sydenham T.V."/>
            <person name="Hasman H."/>
            <person name="Justesen U.S."/>
        </authorList>
    </citation>
    <scope>NUCLEOTIDE SEQUENCE [LARGE SCALE GENOMIC DNA]</scope>
    <source>
        <strain evidence="5 6">OUH 334697</strain>
    </source>
</reference>
<keyword evidence="1 4" id="KW-0031">Aminopeptidase</keyword>
<keyword evidence="1" id="KW-0378">Hydrolase</keyword>
<feature type="active site" evidence="2">
    <location>
        <position position="339"/>
    </location>
</feature>
<proteinExistence type="inferred from homology"/>
<dbReference type="RefSeq" id="WP_041502619.1">
    <property type="nucleotide sequence ID" value="NZ_JPIT01000009.1"/>
</dbReference>
<dbReference type="PROSITE" id="PS00139">
    <property type="entry name" value="THIOL_PROTEASE_CYS"/>
    <property type="match status" value="1"/>
</dbReference>
<feature type="chain" id="PRO_5043118860" description="Aminopeptidase" evidence="3">
    <location>
        <begin position="22"/>
        <end position="404"/>
    </location>
</feature>
<dbReference type="EMBL" id="JPIT01000009">
    <property type="protein sequence ID" value="KIO46538.1"/>
    <property type="molecule type" value="Genomic_DNA"/>
</dbReference>
<dbReference type="Proteomes" id="UP000031937">
    <property type="component" value="Unassembled WGS sequence"/>
</dbReference>
<accession>A0A0C3R3W3</accession>
<dbReference type="Pfam" id="PF03051">
    <property type="entry name" value="Peptidase_C1_2"/>
    <property type="match status" value="2"/>
</dbReference>
<dbReference type="EMBL" id="JPIU01000040">
    <property type="protein sequence ID" value="KIO43970.1"/>
    <property type="molecule type" value="Genomic_DNA"/>
</dbReference>
<keyword evidence="7" id="KW-1185">Reference proteome</keyword>
<feature type="active site" evidence="2">
    <location>
        <position position="57"/>
    </location>
</feature>
<evidence type="ECO:0000313" key="5">
    <source>
        <dbReference type="EMBL" id="KIO46538.1"/>
    </source>
</evidence>
<evidence type="ECO:0000256" key="3">
    <source>
        <dbReference type="SAM" id="SignalP"/>
    </source>
</evidence>
<keyword evidence="3" id="KW-0732">Signal</keyword>
<evidence type="ECO:0000313" key="4">
    <source>
        <dbReference type="EMBL" id="KIO43970.1"/>
    </source>
</evidence>
<evidence type="ECO:0000256" key="1">
    <source>
        <dbReference type="PIRNR" id="PIRNR005700"/>
    </source>
</evidence>
<dbReference type="Proteomes" id="UP000031980">
    <property type="component" value="Unassembled WGS sequence"/>
</dbReference>
<evidence type="ECO:0000313" key="7">
    <source>
        <dbReference type="Proteomes" id="UP000031980"/>
    </source>
</evidence>
<dbReference type="InterPro" id="IPR000169">
    <property type="entry name" value="Pept_cys_AS"/>
</dbReference>
<dbReference type="AlphaFoldDB" id="A0A0C3R3W3"/>
<keyword evidence="1" id="KW-0645">Protease</keyword>
<comment type="similarity">
    <text evidence="1">Belongs to the peptidase C1 family.</text>
</comment>
<dbReference type="GO" id="GO:0070005">
    <property type="term" value="F:cysteine-type aminopeptidase activity"/>
    <property type="evidence" value="ECO:0007669"/>
    <property type="project" value="InterPro"/>
</dbReference>
<gene>
    <name evidence="4" type="ORF">BA92_11280</name>
    <name evidence="5" type="ORF">IE90_04115</name>
</gene>
<dbReference type="PIRSF" id="PIRSF005700">
    <property type="entry name" value="PepC"/>
    <property type="match status" value="1"/>
</dbReference>
<organism evidence="4 7">
    <name type="scientific">Sanguibacteroides justesenii</name>
    <dbReference type="NCBI Taxonomy" id="1547597"/>
    <lineage>
        <taxon>Bacteria</taxon>
        <taxon>Pseudomonadati</taxon>
        <taxon>Bacteroidota</taxon>
        <taxon>Bacteroidia</taxon>
        <taxon>Bacteroidales</taxon>
        <taxon>Porphyromonadaceae</taxon>
        <taxon>Sanguibacteroides</taxon>
    </lineage>
</organism>
<reference evidence="4 7" key="1">
    <citation type="submission" date="2014-07" db="EMBL/GenBank/DDBJ databases">
        <title>Porphyromonadaceae bacterium OUH 308042 = ATCC BAA-2681 = DSM 28342 draft genome.</title>
        <authorList>
            <person name="Sydenham T.V."/>
            <person name="Hasman H."/>
            <person name="Justensen U.S."/>
        </authorList>
    </citation>
    <scope>NUCLEOTIDE SEQUENCE [LARGE SCALE GENOMIC DNA]</scope>
    <source>
        <strain evidence="4 7">OUH 308042</strain>
    </source>
</reference>
<dbReference type="InterPro" id="IPR004134">
    <property type="entry name" value="Peptidase_C1B"/>
</dbReference>
<protein>
    <recommendedName>
        <fullName evidence="1">Aminopeptidase</fullName>
    </recommendedName>
</protein>
<comment type="caution">
    <text evidence="4">The sequence shown here is derived from an EMBL/GenBank/DDBJ whole genome shotgun (WGS) entry which is preliminary data.</text>
</comment>
<dbReference type="InterPro" id="IPR038765">
    <property type="entry name" value="Papain-like_cys_pep_sf"/>
</dbReference>
<evidence type="ECO:0000256" key="2">
    <source>
        <dbReference type="PIRSR" id="PIRSR005700-1"/>
    </source>
</evidence>
<dbReference type="Gene3D" id="3.90.70.10">
    <property type="entry name" value="Cysteine proteinases"/>
    <property type="match status" value="1"/>
</dbReference>